<dbReference type="Gene3D" id="3.40.430.10">
    <property type="entry name" value="Dihydrofolate Reductase, subunit A"/>
    <property type="match status" value="1"/>
</dbReference>
<dbReference type="InterPro" id="IPR050765">
    <property type="entry name" value="Riboflavin_Biosynth_HTPR"/>
</dbReference>
<dbReference type="AlphaFoldDB" id="A0A1H0ZUV1"/>
<dbReference type="GO" id="GO:0008703">
    <property type="term" value="F:5-amino-6-(5-phosphoribosylamino)uracil reductase activity"/>
    <property type="evidence" value="ECO:0007669"/>
    <property type="project" value="InterPro"/>
</dbReference>
<gene>
    <name evidence="2" type="ORF">SAMN04489742_0577</name>
</gene>
<feature type="domain" description="Bacterial bifunctional deaminase-reductase C-terminal" evidence="1">
    <location>
        <begin position="4"/>
        <end position="176"/>
    </location>
</feature>
<evidence type="ECO:0000259" key="1">
    <source>
        <dbReference type="Pfam" id="PF01872"/>
    </source>
</evidence>
<protein>
    <submittedName>
        <fullName evidence="2">Dihydrofolate reductase</fullName>
    </submittedName>
</protein>
<organism evidence="2 3">
    <name type="scientific">Crystallibacter crystallopoietes</name>
    <dbReference type="NCBI Taxonomy" id="37928"/>
    <lineage>
        <taxon>Bacteria</taxon>
        <taxon>Bacillati</taxon>
        <taxon>Actinomycetota</taxon>
        <taxon>Actinomycetes</taxon>
        <taxon>Micrococcales</taxon>
        <taxon>Micrococcaceae</taxon>
        <taxon>Crystallibacter</taxon>
    </lineage>
</organism>
<dbReference type="PANTHER" id="PTHR38011">
    <property type="entry name" value="DIHYDROFOLATE REDUCTASE FAMILY PROTEIN (AFU_ORTHOLOGUE AFUA_8G06820)"/>
    <property type="match status" value="1"/>
</dbReference>
<reference evidence="2 3" key="1">
    <citation type="submission" date="2016-10" db="EMBL/GenBank/DDBJ databases">
        <authorList>
            <person name="de Groot N.N."/>
        </authorList>
    </citation>
    <scope>NUCLEOTIDE SEQUENCE [LARGE SCALE GENOMIC DNA]</scope>
    <source>
        <strain evidence="2 3">DSM 20117</strain>
    </source>
</reference>
<sequence>MRRIINSTYISLDGVIKNPQTWPKLEGHDDAGSDLQLELLQQCDAVLLGKETFESFASVWEGQSGDPYTDQINRMTKYVVSSTLVEPSWENSIVITGDPAAEVRRIKGQPGKDIVTYGFGRLGRALMEHGLLDEIRLWVHPFFIGGTDTDSLLFGHTPAARLDLVNTQALKNGIIVLSYTVRHRPGN</sequence>
<dbReference type="KEGG" id="acry:AC20117_14425"/>
<dbReference type="Pfam" id="PF01872">
    <property type="entry name" value="RibD_C"/>
    <property type="match status" value="1"/>
</dbReference>
<accession>A0A1H0ZUV1</accession>
<dbReference type="STRING" id="37928.SAMN04489742_0577"/>
<dbReference type="Proteomes" id="UP000181917">
    <property type="component" value="Unassembled WGS sequence"/>
</dbReference>
<proteinExistence type="predicted"/>
<dbReference type="PANTHER" id="PTHR38011:SF2">
    <property type="entry name" value="BIFUNCTIONAL DEAMINASE-REDUCTASE DOMAIN PROTEIN"/>
    <property type="match status" value="1"/>
</dbReference>
<dbReference type="InterPro" id="IPR024072">
    <property type="entry name" value="DHFR-like_dom_sf"/>
</dbReference>
<evidence type="ECO:0000313" key="3">
    <source>
        <dbReference type="Proteomes" id="UP000181917"/>
    </source>
</evidence>
<evidence type="ECO:0000313" key="2">
    <source>
        <dbReference type="EMBL" id="SDQ31183.1"/>
    </source>
</evidence>
<dbReference type="InterPro" id="IPR002734">
    <property type="entry name" value="RibDG_C"/>
</dbReference>
<dbReference type="SUPFAM" id="SSF53597">
    <property type="entry name" value="Dihydrofolate reductase-like"/>
    <property type="match status" value="1"/>
</dbReference>
<dbReference type="EMBL" id="FNKH01000002">
    <property type="protein sequence ID" value="SDQ31183.1"/>
    <property type="molecule type" value="Genomic_DNA"/>
</dbReference>
<name>A0A1H0ZUV1_9MICC</name>
<keyword evidence="3" id="KW-1185">Reference proteome</keyword>
<dbReference type="OrthoDB" id="7342392at2"/>
<dbReference type="GO" id="GO:0009231">
    <property type="term" value="P:riboflavin biosynthetic process"/>
    <property type="evidence" value="ECO:0007669"/>
    <property type="project" value="InterPro"/>
</dbReference>